<name>A0AAV2S425_MEGNR</name>
<dbReference type="Pfam" id="PF12259">
    <property type="entry name" value="Baculo_F"/>
    <property type="match status" value="1"/>
</dbReference>
<feature type="signal peptide" evidence="3">
    <location>
        <begin position="1"/>
        <end position="24"/>
    </location>
</feature>
<dbReference type="AlphaFoldDB" id="A0AAV2S425"/>
<organism evidence="4 5">
    <name type="scientific">Meganyctiphanes norvegica</name>
    <name type="common">Northern krill</name>
    <name type="synonym">Thysanopoda norvegica</name>
    <dbReference type="NCBI Taxonomy" id="48144"/>
    <lineage>
        <taxon>Eukaryota</taxon>
        <taxon>Metazoa</taxon>
        <taxon>Ecdysozoa</taxon>
        <taxon>Arthropoda</taxon>
        <taxon>Crustacea</taxon>
        <taxon>Multicrustacea</taxon>
        <taxon>Malacostraca</taxon>
        <taxon>Eumalacostraca</taxon>
        <taxon>Eucarida</taxon>
        <taxon>Euphausiacea</taxon>
        <taxon>Euphausiidae</taxon>
        <taxon>Meganyctiphanes</taxon>
    </lineage>
</organism>
<evidence type="ECO:0000256" key="1">
    <source>
        <dbReference type="SAM" id="MobiDB-lite"/>
    </source>
</evidence>
<feature type="transmembrane region" description="Helical" evidence="2">
    <location>
        <begin position="579"/>
        <end position="602"/>
    </location>
</feature>
<reference evidence="4 5" key="1">
    <citation type="submission" date="2024-05" db="EMBL/GenBank/DDBJ databases">
        <authorList>
            <person name="Wallberg A."/>
        </authorList>
    </citation>
    <scope>NUCLEOTIDE SEQUENCE [LARGE SCALE GENOMIC DNA]</scope>
</reference>
<sequence>SEIMCMMAAILVTISLFMTPLVLADLLSHSTPITFRPIGTLTYSGRNYVVPLQLDIDNILDLTRPLFLGLQQTREHFERLKEHLATVDRGHPSEEFTRVHFPRSLQQHIHLLLADLGERTQNLNALLATLGNYGQPGADQLTLRRLKRGMFNVLGTAAHYLFGLVDDSTFSSIQDILDQLTSLTEDERTQLNLHNQILNVTTLHLTQLESNQQKAVTAIMSLDTNLQALNSTVIKGISEIHDLSTNLEIISAITYASSAINDLDYVVQRFEAGINKMMRGLLSPELFPPKDLSKVISQVYDLNLRPLWPSTEEYLPLYYKFSEVIPLNLDNFLFLILVPLVPDPASELNLFAVTQLPYPLSANVTVSYGALAPYLGVSKDHELYTTLKEVDLQNCRKMSSLHFCNDVRPLYKSTSTSCLYALFTNLNVNTHCPKHVSQGLKQPLIVKDGPRWLYATNSDEYITIVCPQETRTLLLKIGVGALDIPSGCRVSSNFALLPVSQNFRQSKARRVNISLIEPFHLELSDPEIVILDKFKTDTLYQDILSLTGAPIPITSLKHELGSLREIQKMRYLASHTSTFAGITSVVIIAIFVITGGCCCWWLSVIKENRDRFGHPYQGDPGFLVRIRDHISRSITTHQERRYRATHTRTQTPQTNIRQARNRQSLASEEMLTSSEQLNDQFTDLIIAPHVTPRVTNNPVPGGARDRPSK</sequence>
<gene>
    <name evidence="4" type="ORF">MNOR_LOCUS32904</name>
</gene>
<feature type="compositionally biased region" description="Polar residues" evidence="1">
    <location>
        <begin position="647"/>
        <end position="672"/>
    </location>
</feature>
<protein>
    <recommendedName>
        <fullName evidence="6">Envelope protein</fullName>
    </recommendedName>
</protein>
<feature type="non-terminal residue" evidence="4">
    <location>
        <position position="1"/>
    </location>
</feature>
<evidence type="ECO:0000256" key="2">
    <source>
        <dbReference type="SAM" id="Phobius"/>
    </source>
</evidence>
<keyword evidence="2" id="KW-0472">Membrane</keyword>
<proteinExistence type="predicted"/>
<feature type="chain" id="PRO_5043371270" description="Envelope protein" evidence="3">
    <location>
        <begin position="25"/>
        <end position="709"/>
    </location>
</feature>
<dbReference type="EMBL" id="CAXKWB010045853">
    <property type="protein sequence ID" value="CAL4162915.1"/>
    <property type="molecule type" value="Genomic_DNA"/>
</dbReference>
<keyword evidence="2" id="KW-1133">Transmembrane helix</keyword>
<evidence type="ECO:0000313" key="4">
    <source>
        <dbReference type="EMBL" id="CAL4162915.1"/>
    </source>
</evidence>
<evidence type="ECO:0000313" key="5">
    <source>
        <dbReference type="Proteomes" id="UP001497623"/>
    </source>
</evidence>
<comment type="caution">
    <text evidence="4">The sequence shown here is derived from an EMBL/GenBank/DDBJ whole genome shotgun (WGS) entry which is preliminary data.</text>
</comment>
<dbReference type="Proteomes" id="UP001497623">
    <property type="component" value="Unassembled WGS sequence"/>
</dbReference>
<keyword evidence="3" id="KW-0732">Signal</keyword>
<dbReference type="InterPro" id="IPR022048">
    <property type="entry name" value="Envelope_fusion-like"/>
</dbReference>
<feature type="region of interest" description="Disordered" evidence="1">
    <location>
        <begin position="636"/>
        <end position="672"/>
    </location>
</feature>
<evidence type="ECO:0000256" key="3">
    <source>
        <dbReference type="SAM" id="SignalP"/>
    </source>
</evidence>
<keyword evidence="2" id="KW-0812">Transmembrane</keyword>
<evidence type="ECO:0008006" key="6">
    <source>
        <dbReference type="Google" id="ProtNLM"/>
    </source>
</evidence>
<accession>A0AAV2S425</accession>
<keyword evidence="5" id="KW-1185">Reference proteome</keyword>